<gene>
    <name evidence="6" type="ORF">DH2020_011294</name>
</gene>
<proteinExistence type="inferred from homology"/>
<reference evidence="6 7" key="1">
    <citation type="journal article" date="2021" name="Comput. Struct. Biotechnol. J.">
        <title>De novo genome assembly of the potent medicinal plant Rehmannia glutinosa using nanopore technology.</title>
        <authorList>
            <person name="Ma L."/>
            <person name="Dong C."/>
            <person name="Song C."/>
            <person name="Wang X."/>
            <person name="Zheng X."/>
            <person name="Niu Y."/>
            <person name="Chen S."/>
            <person name="Feng W."/>
        </authorList>
    </citation>
    <scope>NUCLEOTIDE SEQUENCE [LARGE SCALE GENOMIC DNA]</scope>
    <source>
        <strain evidence="6">DH-2019</strain>
    </source>
</reference>
<dbReference type="EC" id="2.4.1.-" evidence="4"/>
<evidence type="ECO:0000256" key="3">
    <source>
        <dbReference type="RuleBase" id="RU003718"/>
    </source>
</evidence>
<dbReference type="PANTHER" id="PTHR48045">
    <property type="entry name" value="UDP-GLYCOSYLTRANSFERASE 72B1"/>
    <property type="match status" value="1"/>
</dbReference>
<accession>A0ABR0XD38</accession>
<evidence type="ECO:0000256" key="1">
    <source>
        <dbReference type="ARBA" id="ARBA00009995"/>
    </source>
</evidence>
<feature type="region of interest" description="Disordered" evidence="5">
    <location>
        <begin position="35"/>
        <end position="69"/>
    </location>
</feature>
<keyword evidence="7" id="KW-1185">Reference proteome</keyword>
<dbReference type="SUPFAM" id="SSF53756">
    <property type="entry name" value="UDP-Glycosyltransferase/glycogen phosphorylase"/>
    <property type="match status" value="1"/>
</dbReference>
<dbReference type="CDD" id="cd03784">
    <property type="entry name" value="GT1_Gtf-like"/>
    <property type="match status" value="1"/>
</dbReference>
<dbReference type="InterPro" id="IPR002213">
    <property type="entry name" value="UDP_glucos_trans"/>
</dbReference>
<dbReference type="EMBL" id="JABTTQ020000005">
    <property type="protein sequence ID" value="KAK6157046.1"/>
    <property type="molecule type" value="Genomic_DNA"/>
</dbReference>
<evidence type="ECO:0000313" key="6">
    <source>
        <dbReference type="EMBL" id="KAK6157046.1"/>
    </source>
</evidence>
<dbReference type="PANTHER" id="PTHR48045:SF38">
    <property type="entry name" value="GLYCOSYLTRANSFERASE"/>
    <property type="match status" value="1"/>
</dbReference>
<dbReference type="Pfam" id="PF00201">
    <property type="entry name" value="UDPGT"/>
    <property type="match status" value="1"/>
</dbReference>
<keyword evidence="3" id="KW-0328">Glycosyltransferase</keyword>
<protein>
    <recommendedName>
        <fullName evidence="4">Glycosyltransferase</fullName>
        <ecNumber evidence="4">2.4.1.-</ecNumber>
    </recommendedName>
</protein>
<dbReference type="Gene3D" id="3.40.50.2000">
    <property type="entry name" value="Glycogen Phosphorylase B"/>
    <property type="match status" value="2"/>
</dbReference>
<dbReference type="PROSITE" id="PS00375">
    <property type="entry name" value="UDPGT"/>
    <property type="match status" value="1"/>
</dbReference>
<evidence type="ECO:0000313" key="7">
    <source>
        <dbReference type="Proteomes" id="UP001318860"/>
    </source>
</evidence>
<evidence type="ECO:0000256" key="4">
    <source>
        <dbReference type="RuleBase" id="RU362057"/>
    </source>
</evidence>
<name>A0ABR0XD38_REHGL</name>
<organism evidence="6 7">
    <name type="scientific">Rehmannia glutinosa</name>
    <name type="common">Chinese foxglove</name>
    <dbReference type="NCBI Taxonomy" id="99300"/>
    <lineage>
        <taxon>Eukaryota</taxon>
        <taxon>Viridiplantae</taxon>
        <taxon>Streptophyta</taxon>
        <taxon>Embryophyta</taxon>
        <taxon>Tracheophyta</taxon>
        <taxon>Spermatophyta</taxon>
        <taxon>Magnoliopsida</taxon>
        <taxon>eudicotyledons</taxon>
        <taxon>Gunneridae</taxon>
        <taxon>Pentapetalae</taxon>
        <taxon>asterids</taxon>
        <taxon>lamiids</taxon>
        <taxon>Lamiales</taxon>
        <taxon>Orobanchaceae</taxon>
        <taxon>Rehmannieae</taxon>
        <taxon>Rehmannia</taxon>
    </lineage>
</organism>
<evidence type="ECO:0000256" key="2">
    <source>
        <dbReference type="ARBA" id="ARBA00022679"/>
    </source>
</evidence>
<sequence length="429" mass="47726">MSTRPGADSRGASRFRHPQIFSSYFSNFSPLQSQLPAGGHHAGIHPPPYSAADQPERRDSLPLHSRRTRRRRRRARDFFAVERAMEEHMPFFLEQLVRDMIDDDGENSGGGGIACLVADLLASWAFDVARRCGVAVVAGFWPAMHATYRLIDAIPQLIRTGVISENGCPRNPSAPICLSPNDPILTANDLPWLIGSSTARISRFKFWTRTLHRSKTLRCILTNTFPDEGEPKTQQLTTFSIQKTPQVFGIGPLIMQASTIGNASLWEEDMSCLDWLDKQNVGSVLYVSFGSWVSPIGEAKVKGLALALEALGRPFIWVLGLAWRRGLPNGYANRVAAHGRIVSWAPQMEVLRHPAVGCYLTHCGWNSTVEAIQCKKPLLCYPIAGDQFLNCAYIVSAWKIGVKMEGFGVEELKDGIRKVVEDELLKREN</sequence>
<comment type="similarity">
    <text evidence="1 3">Belongs to the UDP-glycosyltransferase family.</text>
</comment>
<dbReference type="InterPro" id="IPR035595">
    <property type="entry name" value="UDP_glycos_trans_CS"/>
</dbReference>
<keyword evidence="2 3" id="KW-0808">Transferase</keyword>
<evidence type="ECO:0000256" key="5">
    <source>
        <dbReference type="SAM" id="MobiDB-lite"/>
    </source>
</evidence>
<dbReference type="Proteomes" id="UP001318860">
    <property type="component" value="Unassembled WGS sequence"/>
</dbReference>
<comment type="caution">
    <text evidence="6">The sequence shown here is derived from an EMBL/GenBank/DDBJ whole genome shotgun (WGS) entry which is preliminary data.</text>
</comment>